<dbReference type="EMBL" id="JARJCW010000065">
    <property type="protein sequence ID" value="KAJ7199973.1"/>
    <property type="molecule type" value="Genomic_DNA"/>
</dbReference>
<dbReference type="AlphaFoldDB" id="A0AAD6V8I7"/>
<protein>
    <submittedName>
        <fullName evidence="1">Uncharacterized protein</fullName>
    </submittedName>
</protein>
<comment type="caution">
    <text evidence="1">The sequence shown here is derived from an EMBL/GenBank/DDBJ whole genome shotgun (WGS) entry which is preliminary data.</text>
</comment>
<accession>A0AAD6V8I7</accession>
<keyword evidence="2" id="KW-1185">Reference proteome</keyword>
<name>A0AAD6V8I7_9AGAR</name>
<evidence type="ECO:0000313" key="1">
    <source>
        <dbReference type="EMBL" id="KAJ7199973.1"/>
    </source>
</evidence>
<proteinExistence type="predicted"/>
<evidence type="ECO:0000313" key="2">
    <source>
        <dbReference type="Proteomes" id="UP001219525"/>
    </source>
</evidence>
<dbReference type="Proteomes" id="UP001219525">
    <property type="component" value="Unassembled WGS sequence"/>
</dbReference>
<reference evidence="1" key="1">
    <citation type="submission" date="2023-03" db="EMBL/GenBank/DDBJ databases">
        <title>Massive genome expansion in bonnet fungi (Mycena s.s.) driven by repeated elements and novel gene families across ecological guilds.</title>
        <authorList>
            <consortium name="Lawrence Berkeley National Laboratory"/>
            <person name="Harder C.B."/>
            <person name="Miyauchi S."/>
            <person name="Viragh M."/>
            <person name="Kuo A."/>
            <person name="Thoen E."/>
            <person name="Andreopoulos B."/>
            <person name="Lu D."/>
            <person name="Skrede I."/>
            <person name="Drula E."/>
            <person name="Henrissat B."/>
            <person name="Morin E."/>
            <person name="Kohler A."/>
            <person name="Barry K."/>
            <person name="LaButti K."/>
            <person name="Morin E."/>
            <person name="Salamov A."/>
            <person name="Lipzen A."/>
            <person name="Mereny Z."/>
            <person name="Hegedus B."/>
            <person name="Baldrian P."/>
            <person name="Stursova M."/>
            <person name="Weitz H."/>
            <person name="Taylor A."/>
            <person name="Grigoriev I.V."/>
            <person name="Nagy L.G."/>
            <person name="Martin F."/>
            <person name="Kauserud H."/>
        </authorList>
    </citation>
    <scope>NUCLEOTIDE SEQUENCE</scope>
    <source>
        <strain evidence="1">9144</strain>
    </source>
</reference>
<gene>
    <name evidence="1" type="ORF">GGX14DRAFT_660978</name>
</gene>
<sequence length="249" mass="26523">MYLLAPVAYPALRSRCANAELSILNGALELGAKSVVQLMTPMRDVVTLADDTVLNDGLTQYMLLVKKPSISCFQTLDHLCEQRQTGRVHLLLISCTPERPGGTLRVVTLEADVIEGCVRGQHVQRVACEASVCGGLRACEANACGGWRRVAVPIFRSATEPHAGQRPLASAIASVLQTSALHCVSIGPWTLPAPSGFLPGTPPTLRDLAKLFRVLPSSSKPCATILSLPSLVSACNQLMLSAILDFGRV</sequence>
<organism evidence="1 2">
    <name type="scientific">Mycena pura</name>
    <dbReference type="NCBI Taxonomy" id="153505"/>
    <lineage>
        <taxon>Eukaryota</taxon>
        <taxon>Fungi</taxon>
        <taxon>Dikarya</taxon>
        <taxon>Basidiomycota</taxon>
        <taxon>Agaricomycotina</taxon>
        <taxon>Agaricomycetes</taxon>
        <taxon>Agaricomycetidae</taxon>
        <taxon>Agaricales</taxon>
        <taxon>Marasmiineae</taxon>
        <taxon>Mycenaceae</taxon>
        <taxon>Mycena</taxon>
    </lineage>
</organism>